<sequence>MRSVIQMEQPRCRGGEAARAFASQQDEPGSFPSESPPDFRMWKSCRAMPLVGGFSWWSPVCPALAFRRCLVHIPLHPHRLSRPHRYLKVSMREELQQRTVPRPDSRNDTVKKETRGERMGRRRKFRTDGVFCLKHFLRMTVEEVNGRRVRVSNEASEACVEANPRTSGTETVRQFIVSNSTISVEFTTGHMASIQVLIGSQLASPCTKNRTCSISSSRARCALRTNLFKNILVEENPTTDVLNSEPETAPKLKNFHPLLHKNDELAVQVRSVRASSQSSALTEIKPEMRIRVPSKHPSRYSSAVVHIETKRGLDTKDDTSLFLSHPLPTRVLRCPKILHLQEFCKLFAPVCRMHPRIVPAH</sequence>
<protein>
    <submittedName>
        <fullName evidence="2">Uncharacterized protein</fullName>
    </submittedName>
</protein>
<dbReference type="EMBL" id="JARBHB010000010">
    <property type="protein sequence ID" value="KAJ8874074.1"/>
    <property type="molecule type" value="Genomic_DNA"/>
</dbReference>
<feature type="region of interest" description="Disordered" evidence="1">
    <location>
        <begin position="95"/>
        <end position="120"/>
    </location>
</feature>
<name>A0ABQ9GPY5_9NEOP</name>
<reference evidence="2 3" key="1">
    <citation type="submission" date="2023-02" db="EMBL/GenBank/DDBJ databases">
        <title>LHISI_Scaffold_Assembly.</title>
        <authorList>
            <person name="Stuart O.P."/>
            <person name="Cleave R."/>
            <person name="Magrath M.J.L."/>
            <person name="Mikheyev A.S."/>
        </authorList>
    </citation>
    <scope>NUCLEOTIDE SEQUENCE [LARGE SCALE GENOMIC DNA]</scope>
    <source>
        <strain evidence="2">Daus_M_001</strain>
        <tissue evidence="2">Leg muscle</tissue>
    </source>
</reference>
<evidence type="ECO:0000313" key="3">
    <source>
        <dbReference type="Proteomes" id="UP001159363"/>
    </source>
</evidence>
<dbReference type="Proteomes" id="UP001159363">
    <property type="component" value="Chromosome 9"/>
</dbReference>
<evidence type="ECO:0000256" key="1">
    <source>
        <dbReference type="SAM" id="MobiDB-lite"/>
    </source>
</evidence>
<keyword evidence="3" id="KW-1185">Reference proteome</keyword>
<evidence type="ECO:0000313" key="2">
    <source>
        <dbReference type="EMBL" id="KAJ8874074.1"/>
    </source>
</evidence>
<gene>
    <name evidence="2" type="ORF">PR048_024915</name>
</gene>
<comment type="caution">
    <text evidence="2">The sequence shown here is derived from an EMBL/GenBank/DDBJ whole genome shotgun (WGS) entry which is preliminary data.</text>
</comment>
<accession>A0ABQ9GPY5</accession>
<organism evidence="2 3">
    <name type="scientific">Dryococelus australis</name>
    <dbReference type="NCBI Taxonomy" id="614101"/>
    <lineage>
        <taxon>Eukaryota</taxon>
        <taxon>Metazoa</taxon>
        <taxon>Ecdysozoa</taxon>
        <taxon>Arthropoda</taxon>
        <taxon>Hexapoda</taxon>
        <taxon>Insecta</taxon>
        <taxon>Pterygota</taxon>
        <taxon>Neoptera</taxon>
        <taxon>Polyneoptera</taxon>
        <taxon>Phasmatodea</taxon>
        <taxon>Verophasmatodea</taxon>
        <taxon>Anareolatae</taxon>
        <taxon>Phasmatidae</taxon>
        <taxon>Eurycanthinae</taxon>
        <taxon>Dryococelus</taxon>
    </lineage>
</organism>
<feature type="compositionally biased region" description="Basic and acidic residues" evidence="1">
    <location>
        <begin position="95"/>
        <end position="119"/>
    </location>
</feature>
<proteinExistence type="predicted"/>